<dbReference type="PANTHER" id="PTHR47691">
    <property type="entry name" value="REGULATOR-RELATED"/>
    <property type="match status" value="1"/>
</dbReference>
<evidence type="ECO:0000259" key="2">
    <source>
        <dbReference type="Pfam" id="PF00931"/>
    </source>
</evidence>
<dbReference type="Proteomes" id="UP000256661">
    <property type="component" value="Unassembled WGS sequence"/>
</dbReference>
<dbReference type="InterPro" id="IPR027417">
    <property type="entry name" value="P-loop_NTPase"/>
</dbReference>
<dbReference type="OrthoDB" id="5521887at2"/>
<dbReference type="PROSITE" id="PS50005">
    <property type="entry name" value="TPR"/>
    <property type="match status" value="1"/>
</dbReference>
<dbReference type="InterPro" id="IPR019734">
    <property type="entry name" value="TPR_rpt"/>
</dbReference>
<evidence type="ECO:0000313" key="4">
    <source>
        <dbReference type="Proteomes" id="UP000256661"/>
    </source>
</evidence>
<dbReference type="Gene3D" id="1.25.40.10">
    <property type="entry name" value="Tetratricopeptide repeat domain"/>
    <property type="match status" value="3"/>
</dbReference>
<gene>
    <name evidence="3" type="ORF">DFJ69_3098</name>
</gene>
<name>A0A3D9SXA0_9ACTN</name>
<feature type="domain" description="NB-ARC" evidence="2">
    <location>
        <begin position="81"/>
        <end position="239"/>
    </location>
</feature>
<dbReference type="PRINTS" id="PR00364">
    <property type="entry name" value="DISEASERSIST"/>
</dbReference>
<keyword evidence="1" id="KW-0802">TPR repeat</keyword>
<accession>A0A3D9SXA0</accession>
<sequence>MTDRAAEPPGPPEPPEMTVEIAAPGAVYLGDARFDGDAVAGNKIVYMAPDPYRPPAQLPADVQDFTGRRAALDRLDELVTLDGPRTALVTAIHGMAGVGKTALAVHWGHQVAGEFPDGQLYVDLRGYSDDATLTPVEALGRFLRALGVPDQRVPEDADERAALYRSMLSGRRMLIILDNAADPRQVLPLLPGSPTCLTLVTSRGRLSGLVARGGAYTIAIDVLTPDESIDLIAGIVGPDRVMAEPVAAARLASRCAYLPLALRIAAVHVVMGTYGSIAELVDELAEGDRLNALECDDDPGLAVRAAFGLSYRHLDEPVQRAFRRTGLVEGPDFSAQILAVLLGTSVEEVRPLLRVLVHANLVQPRDGRYRLHDLLREYAWERVNEEETHGEREAAIARLVSWYVDNGHRYGRRIDPYRSRLTTGADDEGDDYAEALAWFEAERMGLVAAAGQASRLRMGPLVWELADAAYDFLRRRRYNRDNVRLQKLALSTARSAGAAKPRAYVLHHLAALHRDLGGYTDALRYAQRALEASREAGQEETHALHTLRLVGKIHWRMGKYARALDCFAEHLRQCRERGDAAGEASTLTFMALVYSNLGRYTDAVEHLQRAVDIERTAGNRRGEGVVHQWLAHIHHSLGHSRRAAEYAQLALEAHRDGRDLAGQARALNLLTRVTRALGDHRQAVRYAGHALEIRRTIGDRLGEGQALDTLAMLQRQIGAYREAERLVQEALRVRREIGDRHGESVSLESLAWALSYIGRPRESFDNQLASLRIRRQMGDRTGEARALALLAHFAVYVDRLPDGLRYAEESLAIRREVGDRHGEADSLLLMARLYRKLDRPAEAIAHARRSLDIRREIGDRRGEGEALDNISRIHLKTGHAEEALQHARQALSVEKEIDDLIGQGWTLDHLADVHMALGQGSRAIRVCEQALRVREQIHDRHGQRRTLDHLTALHLAQDAPAKALETARRALEIVREYADPDTLAPRLHAIEDLAERAER</sequence>
<dbReference type="Pfam" id="PF00931">
    <property type="entry name" value="NB-ARC"/>
    <property type="match status" value="1"/>
</dbReference>
<keyword evidence="4" id="KW-1185">Reference proteome</keyword>
<dbReference type="EMBL" id="QTTT01000001">
    <property type="protein sequence ID" value="REE97625.1"/>
    <property type="molecule type" value="Genomic_DNA"/>
</dbReference>
<dbReference type="SMART" id="SM00028">
    <property type="entry name" value="TPR"/>
    <property type="match status" value="11"/>
</dbReference>
<dbReference type="AlphaFoldDB" id="A0A3D9SXA0"/>
<proteinExistence type="predicted"/>
<evidence type="ECO:0000313" key="3">
    <source>
        <dbReference type="EMBL" id="REE97625.1"/>
    </source>
</evidence>
<reference evidence="3 4" key="1">
    <citation type="submission" date="2018-08" db="EMBL/GenBank/DDBJ databases">
        <title>Sequencing the genomes of 1000 actinobacteria strains.</title>
        <authorList>
            <person name="Klenk H.-P."/>
        </authorList>
    </citation>
    <scope>NUCLEOTIDE SEQUENCE [LARGE SCALE GENOMIC DNA]</scope>
    <source>
        <strain evidence="3 4">DSM 43927</strain>
    </source>
</reference>
<dbReference type="SUPFAM" id="SSF48452">
    <property type="entry name" value="TPR-like"/>
    <property type="match status" value="2"/>
</dbReference>
<evidence type="ECO:0000256" key="1">
    <source>
        <dbReference type="PROSITE-ProRule" id="PRU00339"/>
    </source>
</evidence>
<protein>
    <submittedName>
        <fullName evidence="3">Putative ATPase</fullName>
    </submittedName>
</protein>
<dbReference type="Pfam" id="PF13424">
    <property type="entry name" value="TPR_12"/>
    <property type="match status" value="5"/>
</dbReference>
<organism evidence="3 4">
    <name type="scientific">Thermomonospora umbrina</name>
    <dbReference type="NCBI Taxonomy" id="111806"/>
    <lineage>
        <taxon>Bacteria</taxon>
        <taxon>Bacillati</taxon>
        <taxon>Actinomycetota</taxon>
        <taxon>Actinomycetes</taxon>
        <taxon>Streptosporangiales</taxon>
        <taxon>Thermomonosporaceae</taxon>
        <taxon>Thermomonospora</taxon>
    </lineage>
</organism>
<dbReference type="RefSeq" id="WP_116023095.1">
    <property type="nucleotide sequence ID" value="NZ_QTTT01000001.1"/>
</dbReference>
<dbReference type="InterPro" id="IPR011990">
    <property type="entry name" value="TPR-like_helical_dom_sf"/>
</dbReference>
<dbReference type="PANTHER" id="PTHR47691:SF3">
    <property type="entry name" value="HTH-TYPE TRANSCRIPTIONAL REGULATOR RV0890C-RELATED"/>
    <property type="match status" value="1"/>
</dbReference>
<dbReference type="Gene3D" id="3.40.50.300">
    <property type="entry name" value="P-loop containing nucleotide triphosphate hydrolases"/>
    <property type="match status" value="1"/>
</dbReference>
<comment type="caution">
    <text evidence="3">The sequence shown here is derived from an EMBL/GenBank/DDBJ whole genome shotgun (WGS) entry which is preliminary data.</text>
</comment>
<feature type="repeat" description="TPR" evidence="1">
    <location>
        <begin position="584"/>
        <end position="617"/>
    </location>
</feature>
<dbReference type="SUPFAM" id="SSF52540">
    <property type="entry name" value="P-loop containing nucleoside triphosphate hydrolases"/>
    <property type="match status" value="1"/>
</dbReference>
<dbReference type="GO" id="GO:0043531">
    <property type="term" value="F:ADP binding"/>
    <property type="evidence" value="ECO:0007669"/>
    <property type="project" value="InterPro"/>
</dbReference>
<dbReference type="InterPro" id="IPR002182">
    <property type="entry name" value="NB-ARC"/>
</dbReference>